<gene>
    <name evidence="1" type="ORF">C8A00DRAFT_13175</name>
</gene>
<keyword evidence="2" id="KW-1185">Reference proteome</keyword>
<reference evidence="1" key="1">
    <citation type="journal article" date="2023" name="Mol. Phylogenet. Evol.">
        <title>Genome-scale phylogeny and comparative genomics of the fungal order Sordariales.</title>
        <authorList>
            <person name="Hensen N."/>
            <person name="Bonometti L."/>
            <person name="Westerberg I."/>
            <person name="Brannstrom I.O."/>
            <person name="Guillou S."/>
            <person name="Cros-Aarteil S."/>
            <person name="Calhoun S."/>
            <person name="Haridas S."/>
            <person name="Kuo A."/>
            <person name="Mondo S."/>
            <person name="Pangilinan J."/>
            <person name="Riley R."/>
            <person name="LaButti K."/>
            <person name="Andreopoulos B."/>
            <person name="Lipzen A."/>
            <person name="Chen C."/>
            <person name="Yan M."/>
            <person name="Daum C."/>
            <person name="Ng V."/>
            <person name="Clum A."/>
            <person name="Steindorff A."/>
            <person name="Ohm R.A."/>
            <person name="Martin F."/>
            <person name="Silar P."/>
            <person name="Natvig D.O."/>
            <person name="Lalanne C."/>
            <person name="Gautier V."/>
            <person name="Ament-Velasquez S.L."/>
            <person name="Kruys A."/>
            <person name="Hutchinson M.I."/>
            <person name="Powell A.J."/>
            <person name="Barry K."/>
            <person name="Miller A.N."/>
            <person name="Grigoriev I.V."/>
            <person name="Debuchy R."/>
            <person name="Gladieux P."/>
            <person name="Hiltunen Thoren M."/>
            <person name="Johannesson H."/>
        </authorList>
    </citation>
    <scope>NUCLEOTIDE SEQUENCE</scope>
    <source>
        <strain evidence="1">CBS 538.74</strain>
    </source>
</reference>
<protein>
    <submittedName>
        <fullName evidence="1">Uncharacterized protein</fullName>
    </submittedName>
</protein>
<sequence>MNPSRVTSSPSPSPSPLRIFTRHPRLALAGLALVGTGLGFRHISSTYRDNEAAQKNSAAQNLYVSVDRSGGGI</sequence>
<organism evidence="1 2">
    <name type="scientific">Chaetomidium leptoderma</name>
    <dbReference type="NCBI Taxonomy" id="669021"/>
    <lineage>
        <taxon>Eukaryota</taxon>
        <taxon>Fungi</taxon>
        <taxon>Dikarya</taxon>
        <taxon>Ascomycota</taxon>
        <taxon>Pezizomycotina</taxon>
        <taxon>Sordariomycetes</taxon>
        <taxon>Sordariomycetidae</taxon>
        <taxon>Sordariales</taxon>
        <taxon>Chaetomiaceae</taxon>
        <taxon>Chaetomidium</taxon>
    </lineage>
</organism>
<reference evidence="1" key="2">
    <citation type="submission" date="2023-05" db="EMBL/GenBank/DDBJ databases">
        <authorList>
            <consortium name="Lawrence Berkeley National Laboratory"/>
            <person name="Steindorff A."/>
            <person name="Hensen N."/>
            <person name="Bonometti L."/>
            <person name="Westerberg I."/>
            <person name="Brannstrom I.O."/>
            <person name="Guillou S."/>
            <person name="Cros-Aarteil S."/>
            <person name="Calhoun S."/>
            <person name="Haridas S."/>
            <person name="Kuo A."/>
            <person name="Mondo S."/>
            <person name="Pangilinan J."/>
            <person name="Riley R."/>
            <person name="Labutti K."/>
            <person name="Andreopoulos B."/>
            <person name="Lipzen A."/>
            <person name="Chen C."/>
            <person name="Yanf M."/>
            <person name="Daum C."/>
            <person name="Ng V."/>
            <person name="Clum A."/>
            <person name="Ohm R."/>
            <person name="Martin F."/>
            <person name="Silar P."/>
            <person name="Natvig D."/>
            <person name="Lalanne C."/>
            <person name="Gautier V."/>
            <person name="Ament-Velasquez S.L."/>
            <person name="Kruys A."/>
            <person name="Hutchinson M.I."/>
            <person name="Powell A.J."/>
            <person name="Barry K."/>
            <person name="Miller A.N."/>
            <person name="Grigoriev I.V."/>
            <person name="Debuchy R."/>
            <person name="Gladieux P."/>
            <person name="Thoren M.H."/>
            <person name="Johannesson H."/>
        </authorList>
    </citation>
    <scope>NUCLEOTIDE SEQUENCE</scope>
    <source>
        <strain evidence="1">CBS 538.74</strain>
    </source>
</reference>
<accession>A0AAN6ZYS3</accession>
<dbReference type="AlphaFoldDB" id="A0AAN6ZYS3"/>
<evidence type="ECO:0000313" key="2">
    <source>
        <dbReference type="Proteomes" id="UP001302745"/>
    </source>
</evidence>
<comment type="caution">
    <text evidence="1">The sequence shown here is derived from an EMBL/GenBank/DDBJ whole genome shotgun (WGS) entry which is preliminary data.</text>
</comment>
<proteinExistence type="predicted"/>
<evidence type="ECO:0000313" key="1">
    <source>
        <dbReference type="EMBL" id="KAK4155797.1"/>
    </source>
</evidence>
<dbReference type="EMBL" id="MU856880">
    <property type="protein sequence ID" value="KAK4155797.1"/>
    <property type="molecule type" value="Genomic_DNA"/>
</dbReference>
<name>A0AAN6ZYS3_9PEZI</name>
<dbReference type="Proteomes" id="UP001302745">
    <property type="component" value="Unassembled WGS sequence"/>
</dbReference>